<feature type="chain" id="PRO_5026109188" description="Glycosyl-hydrolase family 116 catalytic region domain-containing protein" evidence="1">
    <location>
        <begin position="26"/>
        <end position="864"/>
    </location>
</feature>
<proteinExistence type="predicted"/>
<dbReference type="KEGG" id="mcos:GM418_02420"/>
<feature type="signal peptide" evidence="1">
    <location>
        <begin position="1"/>
        <end position="25"/>
    </location>
</feature>
<keyword evidence="5" id="KW-1185">Reference proteome</keyword>
<dbReference type="Pfam" id="PF04685">
    <property type="entry name" value="DUF608"/>
    <property type="match status" value="1"/>
</dbReference>
<dbReference type="InterPro" id="IPR052566">
    <property type="entry name" value="Non-lysos_glucosylceramidase"/>
</dbReference>
<evidence type="ECO:0000313" key="4">
    <source>
        <dbReference type="EMBL" id="QGY42546.1"/>
    </source>
</evidence>
<keyword evidence="1" id="KW-0732">Signal</keyword>
<evidence type="ECO:0000313" key="5">
    <source>
        <dbReference type="Proteomes" id="UP000428260"/>
    </source>
</evidence>
<protein>
    <recommendedName>
        <fullName evidence="6">Glycosyl-hydrolase family 116 catalytic region domain-containing protein</fullName>
    </recommendedName>
</protein>
<accession>A0A6I6JIH5</accession>
<dbReference type="AlphaFoldDB" id="A0A6I6JIH5"/>
<dbReference type="Proteomes" id="UP000428260">
    <property type="component" value="Chromosome"/>
</dbReference>
<dbReference type="InterPro" id="IPR024462">
    <property type="entry name" value="GH116_N"/>
</dbReference>
<dbReference type="EMBL" id="CP046401">
    <property type="protein sequence ID" value="QGY42546.1"/>
    <property type="molecule type" value="Genomic_DNA"/>
</dbReference>
<evidence type="ECO:0000256" key="1">
    <source>
        <dbReference type="SAM" id="SignalP"/>
    </source>
</evidence>
<reference evidence="4 5" key="1">
    <citation type="submission" date="2019-11" db="EMBL/GenBank/DDBJ databases">
        <authorList>
            <person name="Zheng R.K."/>
            <person name="Sun C.M."/>
        </authorList>
    </citation>
    <scope>NUCLEOTIDE SEQUENCE [LARGE SCALE GENOMIC DNA]</scope>
    <source>
        <strain evidence="4 5">WC007</strain>
    </source>
</reference>
<evidence type="ECO:0000259" key="2">
    <source>
        <dbReference type="Pfam" id="PF04685"/>
    </source>
</evidence>
<dbReference type="InterPro" id="IPR006775">
    <property type="entry name" value="GH116_catalytic"/>
</dbReference>
<feature type="domain" description="Glycosyl-hydrolase family 116 catalytic region" evidence="2">
    <location>
        <begin position="488"/>
        <end position="791"/>
    </location>
</feature>
<dbReference type="RefSeq" id="WP_158862788.1">
    <property type="nucleotide sequence ID" value="NZ_CP046401.1"/>
</dbReference>
<organism evidence="4 5">
    <name type="scientific">Maribellus comscasis</name>
    <dbReference type="NCBI Taxonomy" id="2681766"/>
    <lineage>
        <taxon>Bacteria</taxon>
        <taxon>Pseudomonadati</taxon>
        <taxon>Bacteroidota</taxon>
        <taxon>Bacteroidia</taxon>
        <taxon>Marinilabiliales</taxon>
        <taxon>Prolixibacteraceae</taxon>
        <taxon>Maribellus</taxon>
    </lineage>
</organism>
<gene>
    <name evidence="4" type="ORF">GM418_02420</name>
</gene>
<evidence type="ECO:0000259" key="3">
    <source>
        <dbReference type="Pfam" id="PF12215"/>
    </source>
</evidence>
<name>A0A6I6JIH5_9BACT</name>
<dbReference type="Gene3D" id="1.50.10.10">
    <property type="match status" value="1"/>
</dbReference>
<dbReference type="GO" id="GO:0005975">
    <property type="term" value="P:carbohydrate metabolic process"/>
    <property type="evidence" value="ECO:0007669"/>
    <property type="project" value="InterPro"/>
</dbReference>
<sequence length="864" mass="97273">MKNKNHALLLAILLALISYNMKSYAEKESGHNFNESYTGENLDRIAFPIGGIGAGMFCLEGTGAISHMSVRNQPDIFNEPFMMAAIAVKGYKNGAKVLEGPVPGWKIFGNPRTGNGARSKNYGFPRFEGVNFKTRFPFADIELKDSDIPLNVSLTGWSPFIPTDEDNSSLPVGALEYKFKNTSNKRIEACFSYHAQNFMRIEITKEWGGQYESGDSISAISNGFLLKQECKPDKPHYKGDFAIMCDDSKTITDLSWFRGGWVDSRTIFWKDISEFTFKEDTKSNGAPGASLYVPFELEPGEEKIIKVMMAWYVPHSDIRSGLPPVDMKTEIAKNCDPSTGCCSDLSNTYYEPWYSGRFTSIEEVIKYWRQNYYELRNKSELFSKAFYSSTLPPEVIEAVAANLTILKSPTVLRQKDGKLWGWEGCRDAAGCCPGSCTHVWNYAQAIPNLFPALERSLRETEFEVSQNEEGHQNFRASLPISPVEGHNFHAAADGQLGGIMKAYREWRISGNDEWMKKLYPYVKRSMDYCIQDWDPRHTGTLEEPHHNTYDIEFWGPDGMCTSFYLGALSAMIEMGKSMDDDISFYEELLNKGKKTIENDLFNGEYFIQKIKIDGLTAKDPVAESKIGIMMNYSPEAIELLQKEGPKYQYGNGCLSDGILGAWIGEMAGLKNIVDKNKVKSHLVSVHKYNLKNDLTDHVNPQRPTYAVGDEGGLLLCTWPHGDNLTLPFVYSNEVWTGIEYQVASHLMFMGEVEKGLEIVREARKRYDGRIRNPFNEFECGHWYARAMASYGLLQGLTGVHYDAVDQILYVDSQIGDFTSFLSTETGFGNVGLKGGKPFLNIVYGYVDVNKIIVSGVEVPNNLND</sequence>
<dbReference type="InterPro" id="IPR012341">
    <property type="entry name" value="6hp_glycosidase-like_sf"/>
</dbReference>
<dbReference type="GO" id="GO:0004553">
    <property type="term" value="F:hydrolase activity, hydrolyzing O-glycosyl compounds"/>
    <property type="evidence" value="ECO:0007669"/>
    <property type="project" value="InterPro"/>
</dbReference>
<dbReference type="SUPFAM" id="SSF48208">
    <property type="entry name" value="Six-hairpin glycosidases"/>
    <property type="match status" value="1"/>
</dbReference>
<dbReference type="PANTHER" id="PTHR12654:SF0">
    <property type="entry name" value="NON-LYSOSOMAL GLUCOSYLCERAMIDASE"/>
    <property type="match status" value="1"/>
</dbReference>
<dbReference type="InterPro" id="IPR008928">
    <property type="entry name" value="6-hairpin_glycosidase_sf"/>
</dbReference>
<dbReference type="PANTHER" id="PTHR12654">
    <property type="entry name" value="BILE ACID BETA-GLUCOSIDASE-RELATED"/>
    <property type="match status" value="1"/>
</dbReference>
<evidence type="ECO:0008006" key="6">
    <source>
        <dbReference type="Google" id="ProtNLM"/>
    </source>
</evidence>
<dbReference type="Pfam" id="PF12215">
    <property type="entry name" value="Glyco_hydr_116N"/>
    <property type="match status" value="1"/>
</dbReference>
<feature type="domain" description="Glycosyl-hydrolase family 116 N-terminal" evidence="3">
    <location>
        <begin position="46"/>
        <end position="374"/>
    </location>
</feature>